<dbReference type="GO" id="GO:0016301">
    <property type="term" value="F:kinase activity"/>
    <property type="evidence" value="ECO:0007669"/>
    <property type="project" value="UniProtKB-KW"/>
</dbReference>
<dbReference type="EMBL" id="QRNO01000001">
    <property type="protein sequence ID" value="RHK53354.1"/>
    <property type="molecule type" value="Genomic_DNA"/>
</dbReference>
<evidence type="ECO:0000313" key="2">
    <source>
        <dbReference type="EMBL" id="RHK53354.1"/>
    </source>
</evidence>
<feature type="region of interest" description="Disordered" evidence="1">
    <location>
        <begin position="675"/>
        <end position="696"/>
    </location>
</feature>
<reference evidence="2 3" key="1">
    <citation type="submission" date="2018-08" db="EMBL/GenBank/DDBJ databases">
        <title>A genome reference for cultivated species of the human gut microbiota.</title>
        <authorList>
            <person name="Zou Y."/>
            <person name="Xue W."/>
            <person name="Luo G."/>
        </authorList>
    </citation>
    <scope>NUCLEOTIDE SEQUENCE [LARGE SCALE GENOMIC DNA]</scope>
    <source>
        <strain evidence="2 3">AF42-9</strain>
    </source>
</reference>
<dbReference type="InterPro" id="IPR012337">
    <property type="entry name" value="RNaseH-like_sf"/>
</dbReference>
<evidence type="ECO:0000313" key="3">
    <source>
        <dbReference type="Proteomes" id="UP000286598"/>
    </source>
</evidence>
<dbReference type="SUPFAM" id="SSF53098">
    <property type="entry name" value="Ribonuclease H-like"/>
    <property type="match status" value="1"/>
</dbReference>
<dbReference type="Gene3D" id="3.30.420.10">
    <property type="entry name" value="Ribonuclease H-like superfamily/Ribonuclease H"/>
    <property type="match status" value="1"/>
</dbReference>
<sequence>MEYYNKILCVTFAELTGGRDPVMKANTLKCNVQRCNIACARRGGGEGTQALYVWSSIPEKYRRRFVATYGDPEEKMREAMTKASIKIDAKAREYYEAYTYMDKDGQERHLTEKMIEEYTINASVLGELEKMAARRQAIRSSLNAPMSGAWDLILDSSERMRESYGHTLPGTLARLKTRLKAWKADGYQSVVSGKLGNSSALKITGDFQKLIVALKRSKVPVYTDAQLFEKANEIAEERGWKPIRSLSGMKKWLNSPSVEPLWYDAVYGEQAARQRYGRKHKTALPTRRDSLWYGDGTKLNLYYRDEQGKVRTTQVYEVIDAMSEVLLGYCISDTEDYEAQYHAYRMAIQKSGHKPYEIVYDNQGGHKKLDSDGFIGKICRVHRPTQPYNGESKTIESVFGRFQAQVLHKDWRFTGQNVTAKKASSRPNVEFIEANKDSLYTLEELKDAYAAARKEWNDGVHPATGERRIDMYEKSVNEETQEVTLHDMVDMFWVFTKRMATFTDQGLQVTVKGEKRQYEVCSSPGVPDHEWRRKHTYERFIVAYDPYDFASIRLYTKGTDGSLRFERTAEPYILIHRALQDQQGTDDAKFIRQEQEANLQDRIERTVAGRTIAAEHGTDAEQQGLHSPKLKGTTAAVQRQIDHRMERYSQPPEQYQLGRHTKSLSLDDWLDVMEGGDDGDTPRIPLPMEKKIASKL</sequence>
<proteinExistence type="predicted"/>
<accession>A0A415GSP2</accession>
<keyword evidence="2" id="KW-0808">Transferase</keyword>
<comment type="caution">
    <text evidence="2">The sequence shown here is derived from an EMBL/GenBank/DDBJ whole genome shotgun (WGS) entry which is preliminary data.</text>
</comment>
<dbReference type="GO" id="GO:0003676">
    <property type="term" value="F:nucleic acid binding"/>
    <property type="evidence" value="ECO:0007669"/>
    <property type="project" value="InterPro"/>
</dbReference>
<evidence type="ECO:0000256" key="1">
    <source>
        <dbReference type="SAM" id="MobiDB-lite"/>
    </source>
</evidence>
<organism evidence="2 3">
    <name type="scientific">Leyella stercorea</name>
    <dbReference type="NCBI Taxonomy" id="363265"/>
    <lineage>
        <taxon>Bacteria</taxon>
        <taxon>Pseudomonadati</taxon>
        <taxon>Bacteroidota</taxon>
        <taxon>Bacteroidia</taxon>
        <taxon>Bacteroidales</taxon>
        <taxon>Prevotellaceae</taxon>
        <taxon>Leyella</taxon>
    </lineage>
</organism>
<dbReference type="Proteomes" id="UP000286598">
    <property type="component" value="Unassembled WGS sequence"/>
</dbReference>
<keyword evidence="3" id="KW-1185">Reference proteome</keyword>
<dbReference type="OrthoDB" id="612554at2"/>
<keyword evidence="2" id="KW-0418">Kinase</keyword>
<name>A0A415GSP2_9BACT</name>
<protein>
    <submittedName>
        <fullName evidence="2">Kinase</fullName>
    </submittedName>
</protein>
<dbReference type="AlphaFoldDB" id="A0A415GSP2"/>
<dbReference type="InterPro" id="IPR036397">
    <property type="entry name" value="RNaseH_sf"/>
</dbReference>
<gene>
    <name evidence="2" type="ORF">DW060_00600</name>
</gene>